<dbReference type="InterPro" id="IPR001314">
    <property type="entry name" value="Peptidase_S1A"/>
</dbReference>
<dbReference type="InterPro" id="IPR001279">
    <property type="entry name" value="Metallo-B-lactamas"/>
</dbReference>
<accession>A0AAV9SI42</accession>
<comment type="subcellular location">
    <subcellularLocation>
        <location evidence="2">Mitochondrion</location>
    </subcellularLocation>
</comment>
<evidence type="ECO:0000256" key="4">
    <source>
        <dbReference type="ARBA" id="ARBA00022723"/>
    </source>
</evidence>
<reference evidence="20 21" key="1">
    <citation type="submission" date="2021-06" db="EMBL/GenBank/DDBJ databases">
        <authorList>
            <person name="Palmer J.M."/>
        </authorList>
    </citation>
    <scope>NUCLEOTIDE SEQUENCE [LARGE SCALE GENOMIC DNA]</scope>
    <source>
        <strain evidence="20 21">MEX-2019</strain>
        <tissue evidence="20">Muscle</tissue>
    </source>
</reference>
<keyword evidence="6" id="KW-0223">Dioxygenase</keyword>
<dbReference type="CDD" id="cd00190">
    <property type="entry name" value="Tryp_SPc"/>
    <property type="match status" value="1"/>
</dbReference>
<evidence type="ECO:0000256" key="13">
    <source>
        <dbReference type="ARBA" id="ARBA00050990"/>
    </source>
</evidence>
<evidence type="ECO:0000256" key="16">
    <source>
        <dbReference type="ARBA" id="ARBA00067300"/>
    </source>
</evidence>
<dbReference type="AlphaFoldDB" id="A0AAV9SI42"/>
<evidence type="ECO:0000256" key="15">
    <source>
        <dbReference type="ARBA" id="ARBA00066686"/>
    </source>
</evidence>
<evidence type="ECO:0000256" key="18">
    <source>
        <dbReference type="RuleBase" id="RU363034"/>
    </source>
</evidence>
<keyword evidence="5" id="KW-0809">Transit peptide</keyword>
<dbReference type="GO" id="GO:0006749">
    <property type="term" value="P:glutathione metabolic process"/>
    <property type="evidence" value="ECO:0007669"/>
    <property type="project" value="InterPro"/>
</dbReference>
<evidence type="ECO:0000259" key="19">
    <source>
        <dbReference type="PROSITE" id="PS50240"/>
    </source>
</evidence>
<protein>
    <recommendedName>
        <fullName evidence="16">Persulfide dioxygenase ETHE1, mitochondrial</fullName>
        <ecNumber evidence="15">1.13.11.18</ecNumber>
    </recommendedName>
    <alternativeName>
        <fullName evidence="17">Sulfur dioxygenase ETHE1</fullName>
    </alternativeName>
</protein>
<evidence type="ECO:0000313" key="20">
    <source>
        <dbReference type="EMBL" id="KAK5620910.1"/>
    </source>
</evidence>
<dbReference type="PANTHER" id="PTHR43084:SF1">
    <property type="entry name" value="PERSULFIDE DIOXYGENASE ETHE1, MITOCHONDRIAL"/>
    <property type="match status" value="1"/>
</dbReference>
<dbReference type="GO" id="GO:0046872">
    <property type="term" value="F:metal ion binding"/>
    <property type="evidence" value="ECO:0007669"/>
    <property type="project" value="UniProtKB-KW"/>
</dbReference>
<dbReference type="InterPro" id="IPR043504">
    <property type="entry name" value="Peptidase_S1_PA_chymotrypsin"/>
</dbReference>
<dbReference type="InterPro" id="IPR033116">
    <property type="entry name" value="TRYPSIN_SER"/>
</dbReference>
<dbReference type="CDD" id="cd07724">
    <property type="entry name" value="POD-like_MBL-fold"/>
    <property type="match status" value="1"/>
</dbReference>
<evidence type="ECO:0000256" key="3">
    <source>
        <dbReference type="ARBA" id="ARBA00006759"/>
    </source>
</evidence>
<dbReference type="InterPro" id="IPR001254">
    <property type="entry name" value="Trypsin_dom"/>
</dbReference>
<dbReference type="Pfam" id="PF00089">
    <property type="entry name" value="Trypsin"/>
    <property type="match status" value="1"/>
</dbReference>
<dbReference type="SUPFAM" id="SSF50494">
    <property type="entry name" value="Trypsin-like serine proteases"/>
    <property type="match status" value="1"/>
</dbReference>
<keyword evidence="18" id="KW-0645">Protease</keyword>
<keyword evidence="4" id="KW-0479">Metal-binding</keyword>
<dbReference type="InterPro" id="IPR036866">
    <property type="entry name" value="RibonucZ/Hydroxyglut_hydro"/>
</dbReference>
<comment type="subunit">
    <text evidence="14">Homodimer. Monomer. Interacts with TST. May interact with RELA.</text>
</comment>
<gene>
    <name evidence="20" type="ORF">CRENBAI_016781</name>
</gene>
<comment type="similarity">
    <text evidence="12">Belongs to the peptidase S1 family. CLIP subfamily.</text>
</comment>
<dbReference type="GO" id="GO:0005739">
    <property type="term" value="C:mitochondrion"/>
    <property type="evidence" value="ECO:0007669"/>
    <property type="project" value="UniProtKB-SubCell"/>
</dbReference>
<keyword evidence="10" id="KW-0496">Mitochondrion</keyword>
<keyword evidence="11" id="KW-1015">Disulfide bond</keyword>
<dbReference type="PANTHER" id="PTHR43084">
    <property type="entry name" value="PERSULFIDE DIOXYGENASE ETHE1"/>
    <property type="match status" value="1"/>
</dbReference>
<keyword evidence="18" id="KW-0378">Hydrolase</keyword>
<evidence type="ECO:0000256" key="9">
    <source>
        <dbReference type="ARBA" id="ARBA00023004"/>
    </source>
</evidence>
<keyword evidence="7" id="KW-0007">Acetylation</keyword>
<evidence type="ECO:0000256" key="2">
    <source>
        <dbReference type="ARBA" id="ARBA00004173"/>
    </source>
</evidence>
<evidence type="ECO:0000256" key="12">
    <source>
        <dbReference type="ARBA" id="ARBA00024195"/>
    </source>
</evidence>
<keyword evidence="9" id="KW-0408">Iron</keyword>
<dbReference type="InterPro" id="IPR018114">
    <property type="entry name" value="TRYPSIN_HIS"/>
</dbReference>
<dbReference type="FunFam" id="3.60.15.10:FF:000013">
    <property type="entry name" value="Persulfide dioxygenase ETHE1, mitochondrial"/>
    <property type="match status" value="1"/>
</dbReference>
<evidence type="ECO:0000256" key="7">
    <source>
        <dbReference type="ARBA" id="ARBA00022990"/>
    </source>
</evidence>
<evidence type="ECO:0000256" key="17">
    <source>
        <dbReference type="ARBA" id="ARBA00077964"/>
    </source>
</evidence>
<dbReference type="EC" id="1.13.11.18" evidence="15"/>
<dbReference type="SMART" id="SM00020">
    <property type="entry name" value="Tryp_SPc"/>
    <property type="match status" value="1"/>
</dbReference>
<evidence type="ECO:0000256" key="11">
    <source>
        <dbReference type="ARBA" id="ARBA00023157"/>
    </source>
</evidence>
<evidence type="ECO:0000256" key="6">
    <source>
        <dbReference type="ARBA" id="ARBA00022964"/>
    </source>
</evidence>
<dbReference type="GO" id="GO:0050313">
    <property type="term" value="F:sulfur dioxygenase activity"/>
    <property type="evidence" value="ECO:0007669"/>
    <property type="project" value="UniProtKB-EC"/>
</dbReference>
<proteinExistence type="inferred from homology"/>
<evidence type="ECO:0000256" key="8">
    <source>
        <dbReference type="ARBA" id="ARBA00023002"/>
    </source>
</evidence>
<keyword evidence="21" id="KW-1185">Reference proteome</keyword>
<dbReference type="Gene3D" id="3.60.15.10">
    <property type="entry name" value="Ribonuclease Z/Hydroxyacylglutathione hydrolase-like"/>
    <property type="match status" value="1"/>
</dbReference>
<organism evidence="20 21">
    <name type="scientific">Crenichthys baileyi</name>
    <name type="common">White River springfish</name>
    <dbReference type="NCBI Taxonomy" id="28760"/>
    <lineage>
        <taxon>Eukaryota</taxon>
        <taxon>Metazoa</taxon>
        <taxon>Chordata</taxon>
        <taxon>Craniata</taxon>
        <taxon>Vertebrata</taxon>
        <taxon>Euteleostomi</taxon>
        <taxon>Actinopterygii</taxon>
        <taxon>Neopterygii</taxon>
        <taxon>Teleostei</taxon>
        <taxon>Neoteleostei</taxon>
        <taxon>Acanthomorphata</taxon>
        <taxon>Ovalentaria</taxon>
        <taxon>Atherinomorphae</taxon>
        <taxon>Cyprinodontiformes</taxon>
        <taxon>Goodeidae</taxon>
        <taxon>Crenichthys</taxon>
    </lineage>
</organism>
<dbReference type="GO" id="GO:0004252">
    <property type="term" value="F:serine-type endopeptidase activity"/>
    <property type="evidence" value="ECO:0007669"/>
    <property type="project" value="InterPro"/>
</dbReference>
<comment type="similarity">
    <text evidence="3">Belongs to the metallo-beta-lactamase superfamily. Glyoxalase II family.</text>
</comment>
<dbReference type="SUPFAM" id="SSF56281">
    <property type="entry name" value="Metallo-hydrolase/oxidoreductase"/>
    <property type="match status" value="1"/>
</dbReference>
<name>A0AAV9SI42_9TELE</name>
<keyword evidence="18" id="KW-0720">Serine protease</keyword>
<evidence type="ECO:0000313" key="21">
    <source>
        <dbReference type="Proteomes" id="UP001311232"/>
    </source>
</evidence>
<evidence type="ECO:0000256" key="1">
    <source>
        <dbReference type="ARBA" id="ARBA00001954"/>
    </source>
</evidence>
<dbReference type="PRINTS" id="PR00722">
    <property type="entry name" value="CHYMOTRYPSIN"/>
</dbReference>
<dbReference type="InterPro" id="IPR009003">
    <property type="entry name" value="Peptidase_S1_PA"/>
</dbReference>
<evidence type="ECO:0000256" key="5">
    <source>
        <dbReference type="ARBA" id="ARBA00022946"/>
    </source>
</evidence>
<dbReference type="PROSITE" id="PS50240">
    <property type="entry name" value="TRYPSIN_DOM"/>
    <property type="match status" value="1"/>
</dbReference>
<dbReference type="PROSITE" id="PS00134">
    <property type="entry name" value="TRYPSIN_HIS"/>
    <property type="match status" value="1"/>
</dbReference>
<dbReference type="SMART" id="SM00849">
    <property type="entry name" value="Lactamase_B"/>
    <property type="match status" value="1"/>
</dbReference>
<sequence>MAFVLLRQQDMVMFSRLFQAFQEPEGGDSFHLFIYEEGYVVLSDLPEVHYQFFRFVDIRVKFLAFPYEAAESPPPCRTGWSCSVPSQLPYLSKNPVNQTGNITADCQVTISDGRRIVGGTLAEENKWGWQASMHWRGKHVCGGAIISPRWVITAAHCFVENNMFEVADWLVVVGTVSIAQNSPGKRHRALQIHYHPQFNRQNNDYDVGLLRTITDMDMTGFVSEDLRQAQVKVIAQSTCSSLAVYGAFITPRMICAGNILGEVDSCQGDSGGPLVCETLNGDWRLAGVVSWGEGCARPNKPGVYSRVTHLLQWVEGFAEQSEVEPQILNPYQLQVRPIHRAVALSLRPGASTECSRYAATQSRRLSRGLNSVVDPLRINARFYCSRTAKTEGLLFRQLFEMESCTYTYLLADTETKEAIIIDPVLETVDRDLNLVMELGLKLTLAVNTHCHADHITSSGLMKKRVAGLKSAISKFSGASADILLSEGDKIAFGKHYLTVRETPGHTDGCITFVSADENMVFTGDSLLIRGCGRTDFQQGCPKCLYDSIHDKIFTLPDNCLVYPAHDYLGQTVSTVGEERKFNPRMTKSKDEFVEIMNNLNLPKPFKIDISVPANLACGLHGL</sequence>
<keyword evidence="8" id="KW-0560">Oxidoreductase</keyword>
<dbReference type="PROSITE" id="PS00135">
    <property type="entry name" value="TRYPSIN_SER"/>
    <property type="match status" value="1"/>
</dbReference>
<feature type="domain" description="Peptidase S1" evidence="19">
    <location>
        <begin position="116"/>
        <end position="319"/>
    </location>
</feature>
<comment type="caution">
    <text evidence="20">The sequence shown here is derived from an EMBL/GenBank/DDBJ whole genome shotgun (WGS) entry which is preliminary data.</text>
</comment>
<dbReference type="Gene3D" id="2.40.10.10">
    <property type="entry name" value="Trypsin-like serine proteases"/>
    <property type="match status" value="2"/>
</dbReference>
<dbReference type="GO" id="GO:0070813">
    <property type="term" value="P:hydrogen sulfide metabolic process"/>
    <property type="evidence" value="ECO:0007669"/>
    <property type="project" value="TreeGrafter"/>
</dbReference>
<dbReference type="FunFam" id="2.40.10.10:FF:000002">
    <property type="entry name" value="Transmembrane protease serine"/>
    <property type="match status" value="1"/>
</dbReference>
<dbReference type="GO" id="GO:0006508">
    <property type="term" value="P:proteolysis"/>
    <property type="evidence" value="ECO:0007669"/>
    <property type="project" value="UniProtKB-KW"/>
</dbReference>
<comment type="catalytic activity">
    <reaction evidence="13">
        <text>S-sulfanylglutathione + O2 + H2O = sulfite + glutathione + 2 H(+)</text>
        <dbReference type="Rhea" id="RHEA:12981"/>
        <dbReference type="ChEBI" id="CHEBI:15377"/>
        <dbReference type="ChEBI" id="CHEBI:15378"/>
        <dbReference type="ChEBI" id="CHEBI:15379"/>
        <dbReference type="ChEBI" id="CHEBI:17359"/>
        <dbReference type="ChEBI" id="CHEBI:57925"/>
        <dbReference type="ChEBI" id="CHEBI:58905"/>
        <dbReference type="EC" id="1.13.11.18"/>
    </reaction>
</comment>
<dbReference type="EMBL" id="JAHHUM010000327">
    <property type="protein sequence ID" value="KAK5620910.1"/>
    <property type="molecule type" value="Genomic_DNA"/>
</dbReference>
<dbReference type="InterPro" id="IPR044528">
    <property type="entry name" value="POD-like_MBL-fold"/>
</dbReference>
<evidence type="ECO:0000256" key="10">
    <source>
        <dbReference type="ARBA" id="ARBA00023128"/>
    </source>
</evidence>
<dbReference type="Proteomes" id="UP001311232">
    <property type="component" value="Unassembled WGS sequence"/>
</dbReference>
<dbReference type="InterPro" id="IPR051682">
    <property type="entry name" value="Mito_Persulfide_Diox"/>
</dbReference>
<dbReference type="Pfam" id="PF00753">
    <property type="entry name" value="Lactamase_B"/>
    <property type="match status" value="1"/>
</dbReference>
<comment type="cofactor">
    <cofactor evidence="1">
        <name>Fe(2+)</name>
        <dbReference type="ChEBI" id="CHEBI:29033"/>
    </cofactor>
</comment>
<evidence type="ECO:0000256" key="14">
    <source>
        <dbReference type="ARBA" id="ARBA00065219"/>
    </source>
</evidence>